<dbReference type="GO" id="GO:0006281">
    <property type="term" value="P:DNA repair"/>
    <property type="evidence" value="ECO:0007669"/>
    <property type="project" value="UniProtKB-KW"/>
</dbReference>
<dbReference type="OrthoDB" id="272481at2759"/>
<dbReference type="eggNOG" id="KOG1132">
    <property type="taxonomic scope" value="Eukaryota"/>
</dbReference>
<evidence type="ECO:0000256" key="6">
    <source>
        <dbReference type="ARBA" id="ARBA00022806"/>
    </source>
</evidence>
<evidence type="ECO:0000259" key="14">
    <source>
        <dbReference type="PROSITE" id="PS51193"/>
    </source>
</evidence>
<dbReference type="GeneID" id="7831798"/>
<dbReference type="Pfam" id="PF13307">
    <property type="entry name" value="Helicase_C_2"/>
    <property type="match status" value="1"/>
</dbReference>
<sequence length="1662" mass="198171">MGKIPKSKESSAQKNKIKSQKYDPKVQQIQQKLHQKEDHNEDQQIIVNEQEHISDNNVKQQTSAYCFQNIMIGVDFQIYQNQFLKIPNSFQEIPNNVKDIQNNQQEPANNEFDDQVQKIKIRKRICKKRNKITKNQEDILDLESNKCQIENEQQYLNEDFEKFLFKDVVKIKKKQNELLSTNKQNVQNNQLDQNSCLNEYLNQILESQVSNQKKTRKYTRRQNKKAKQGKEEGEVDNNIFNYLQSDETLGKKGDENKIDVEQNQVMKENENESQNQEDQVKNQKKTRKYTRRQNKIVKSEKEQVENDNNIFNYLQSDKTLDETLGKKGDENKIDVEQNQVMKENENESQNQEDQVKNQKKTRKYTRRQNKIVKSEKEHVENDNYINNNLQSEAILEKKQDEIETGVEQHQVKKKRISRKKKQNISEDNQQKNQENKIFKDFISTCLNVKQNQSFSKTLLDYETDQKQDQVDLNSNSPKNQNKYKKKKKIEYEENDNGENSIKDNQGQQKLQVNEQEKDLVFELCKDIFPHENPYPNQLDSMQEIIKTLKNKKNLLFQSPTGTGKTLMTISSALAYVEQNPNTKILLLTRTCEQINGFIKEIRKIKKFQGINRYSILAGRNQFCPKFNQIQKYFKEKNIDIKLSNEDINKLCSLITEGQQEEEYDDEEEEDEDKNQEEEDQDKEEKLVEKNQENKDFQHQRQIIKLLGILDENLNEQDVKNYIKSIQLFKQQQKVQETKTQDQISTEVEKDKNLLYKNESGVLEKCQNNLQFIQKNEEVKLYETIQNQQNKDQISPEVNKDENESGKLELCQNNFQLLQQNEEVKRDEIIQNQENHNQISIQVEKDEIEGGKLEKCQNNFQLLQQNEEVKLDEIIQNQENHNQISIEVEKDEIEGGKLEKCKNNFYLLQNNEEVELNEIIYNLENEQLDYCEYYKDFKKNISTKQNIKWRYPKVKRNFQQEFMLPDIEDINHLFQEKELGCPYFYSKEAAKSAKIVYSTYNYVIKQHILSRVKHLFENSDLIVIFDEGHNIAELAEQEQKLTINKDHWDTFYETVKKFNSYFQKSKLNNETSNTLKQLIAKEIENEAQYFKILIQRQSKKQEKQKSQENKDEKNPINLIKEILLKKSENKESGKQYIKQKNFTFIDLYDQIKQCIQKQHLIIARQDVKDLVDFIEKDDPEDLKLDEQIVSQKLEIYKKARKEELFSFLNNFQNSFLDITEFCENNFISWFNPQNNKNKNFSELFYCQSIYSHLQKLEFVDILQMKEFVKKSQEIYKMLNFIKALIEKNLKKKFAQVCNPINNLVDIAKDIHINSFFTINKFFQKLLFLRNEQQINDKSQILLDYYLCFSRDNDSLYFQIGCLSAKEIFRKIKDKIRVNSFIFSSGTLEPYDLITDSICLPFEIYESKNIFNSQENLFTQVITKYQEKEIHLNFENKEDLIVNAINAIQDILNIFLNYTRKLNKKQGFLIFFKSYSYLNQYYKQIRSIAKKQFYVYKETSDSKDFKAQFEQYKNNIESNYKNCIFLGVCKGKLSEGIDFKDNLCRIAIILGVPYPQLFDPYVNCQRKRYQLKFMKNDWYEKVTSKVVNQAAGRCIRHKNDWGCIFFLDSNFSHYKIKKNISGWILDGEKHKKDEQDVIQDDWQNQYKAFLVNIVNQLALKNYSN</sequence>
<evidence type="ECO:0000256" key="11">
    <source>
        <dbReference type="ARBA" id="ARBA00023204"/>
    </source>
</evidence>
<evidence type="ECO:0000313" key="15">
    <source>
        <dbReference type="EMBL" id="EAR99650.2"/>
    </source>
</evidence>
<dbReference type="InterPro" id="IPR006555">
    <property type="entry name" value="ATP-dep_Helicase_C"/>
</dbReference>
<keyword evidence="10" id="KW-0238">DNA-binding</keyword>
<dbReference type="SMART" id="SM00488">
    <property type="entry name" value="DEXDc2"/>
    <property type="match status" value="1"/>
</dbReference>
<keyword evidence="4" id="KW-0227">DNA damage</keyword>
<keyword evidence="11" id="KW-0234">DNA repair</keyword>
<name>I7MKP0_TETTS</name>
<evidence type="ECO:0000256" key="5">
    <source>
        <dbReference type="ARBA" id="ARBA00022801"/>
    </source>
</evidence>
<keyword evidence="3" id="KW-0547">Nucleotide-binding</keyword>
<feature type="compositionally biased region" description="Acidic residues" evidence="13">
    <location>
        <begin position="658"/>
        <end position="681"/>
    </location>
</feature>
<dbReference type="InParanoid" id="I7MKP0"/>
<feature type="compositionally biased region" description="Basic residues" evidence="13">
    <location>
        <begin position="357"/>
        <end position="370"/>
    </location>
</feature>
<feature type="region of interest" description="Disordered" evidence="13">
    <location>
        <begin position="658"/>
        <end position="691"/>
    </location>
</feature>
<feature type="compositionally biased region" description="Basic and acidic residues" evidence="13">
    <location>
        <begin position="682"/>
        <end position="691"/>
    </location>
</feature>
<organism evidence="15 16">
    <name type="scientific">Tetrahymena thermophila (strain SB210)</name>
    <dbReference type="NCBI Taxonomy" id="312017"/>
    <lineage>
        <taxon>Eukaryota</taxon>
        <taxon>Sar</taxon>
        <taxon>Alveolata</taxon>
        <taxon>Ciliophora</taxon>
        <taxon>Intramacronucleata</taxon>
        <taxon>Oligohymenophorea</taxon>
        <taxon>Hymenostomatida</taxon>
        <taxon>Tetrahymenina</taxon>
        <taxon>Tetrahymenidae</taxon>
        <taxon>Tetrahymena</taxon>
    </lineage>
</organism>
<feature type="domain" description="Helicase ATP-binding" evidence="14">
    <location>
        <begin position="523"/>
        <end position="1081"/>
    </location>
</feature>
<feature type="compositionally biased region" description="Basic residues" evidence="13">
    <location>
        <begin position="213"/>
        <end position="227"/>
    </location>
</feature>
<evidence type="ECO:0000313" key="16">
    <source>
        <dbReference type="Proteomes" id="UP000009168"/>
    </source>
</evidence>
<dbReference type="InterPro" id="IPR006554">
    <property type="entry name" value="Helicase-like_DEXD_c2"/>
</dbReference>
<reference evidence="16" key="1">
    <citation type="journal article" date="2006" name="PLoS Biol.">
        <title>Macronuclear genome sequence of the ciliate Tetrahymena thermophila, a model eukaryote.</title>
        <authorList>
            <person name="Eisen J.A."/>
            <person name="Coyne R.S."/>
            <person name="Wu M."/>
            <person name="Wu D."/>
            <person name="Thiagarajan M."/>
            <person name="Wortman J.R."/>
            <person name="Badger J.H."/>
            <person name="Ren Q."/>
            <person name="Amedeo P."/>
            <person name="Jones K.M."/>
            <person name="Tallon L.J."/>
            <person name="Delcher A.L."/>
            <person name="Salzberg S.L."/>
            <person name="Silva J.C."/>
            <person name="Haas B.J."/>
            <person name="Majoros W.H."/>
            <person name="Farzad M."/>
            <person name="Carlton J.M."/>
            <person name="Smith R.K. Jr."/>
            <person name="Garg J."/>
            <person name="Pearlman R.E."/>
            <person name="Karrer K.M."/>
            <person name="Sun L."/>
            <person name="Manning G."/>
            <person name="Elde N.C."/>
            <person name="Turkewitz A.P."/>
            <person name="Asai D.J."/>
            <person name="Wilkes D.E."/>
            <person name="Wang Y."/>
            <person name="Cai H."/>
            <person name="Collins K."/>
            <person name="Stewart B.A."/>
            <person name="Lee S.R."/>
            <person name="Wilamowska K."/>
            <person name="Weinberg Z."/>
            <person name="Ruzzo W.L."/>
            <person name="Wloga D."/>
            <person name="Gaertig J."/>
            <person name="Frankel J."/>
            <person name="Tsao C.-C."/>
            <person name="Gorovsky M.A."/>
            <person name="Keeling P.J."/>
            <person name="Waller R.F."/>
            <person name="Patron N.J."/>
            <person name="Cherry J.M."/>
            <person name="Stover N.A."/>
            <person name="Krieger C.J."/>
            <person name="del Toro C."/>
            <person name="Ryder H.F."/>
            <person name="Williamson S.C."/>
            <person name="Barbeau R.A."/>
            <person name="Hamilton E.P."/>
            <person name="Orias E."/>
        </authorList>
    </citation>
    <scope>NUCLEOTIDE SEQUENCE [LARGE SCALE GENOMIC DNA]</scope>
    <source>
        <strain evidence="16">SB210</strain>
    </source>
</reference>
<evidence type="ECO:0000256" key="10">
    <source>
        <dbReference type="ARBA" id="ARBA00023125"/>
    </source>
</evidence>
<dbReference type="GO" id="GO:0046872">
    <property type="term" value="F:metal ion binding"/>
    <property type="evidence" value="ECO:0007669"/>
    <property type="project" value="UniProtKB-KW"/>
</dbReference>
<dbReference type="InterPro" id="IPR045028">
    <property type="entry name" value="DinG/Rad3-like"/>
</dbReference>
<dbReference type="GO" id="GO:0003678">
    <property type="term" value="F:DNA helicase activity"/>
    <property type="evidence" value="ECO:0007669"/>
    <property type="project" value="InterPro"/>
</dbReference>
<dbReference type="InterPro" id="IPR011545">
    <property type="entry name" value="DEAD/DEAH_box_helicase_dom"/>
</dbReference>
<feature type="compositionally biased region" description="Basic and acidic residues" evidence="13">
    <location>
        <begin position="1"/>
        <end position="11"/>
    </location>
</feature>
<keyword evidence="16" id="KW-1185">Reference proteome</keyword>
<keyword evidence="5" id="KW-0378">Hydrolase</keyword>
<evidence type="ECO:0000256" key="1">
    <source>
        <dbReference type="ARBA" id="ARBA00022485"/>
    </source>
</evidence>
<keyword evidence="1" id="KW-0004">4Fe-4S</keyword>
<dbReference type="InterPro" id="IPR010614">
    <property type="entry name" value="RAD3-like_helicase_DEAD"/>
</dbReference>
<evidence type="ECO:0000256" key="12">
    <source>
        <dbReference type="ARBA" id="ARBA00023235"/>
    </source>
</evidence>
<dbReference type="STRING" id="312017.I7MKP0"/>
<evidence type="ECO:0000256" key="13">
    <source>
        <dbReference type="SAM" id="MobiDB-lite"/>
    </source>
</evidence>
<dbReference type="Proteomes" id="UP000009168">
    <property type="component" value="Unassembled WGS sequence"/>
</dbReference>
<evidence type="ECO:0000256" key="8">
    <source>
        <dbReference type="ARBA" id="ARBA00023004"/>
    </source>
</evidence>
<dbReference type="Pfam" id="PF06733">
    <property type="entry name" value="DEAD_2"/>
    <property type="match status" value="1"/>
</dbReference>
<evidence type="ECO:0000256" key="7">
    <source>
        <dbReference type="ARBA" id="ARBA00022840"/>
    </source>
</evidence>
<keyword evidence="6 15" id="KW-0347">Helicase</keyword>
<dbReference type="PANTHER" id="PTHR11472:SF34">
    <property type="entry name" value="REGULATOR OF TELOMERE ELONGATION HELICASE 1"/>
    <property type="match status" value="1"/>
</dbReference>
<dbReference type="KEGG" id="tet:TTHERM_00588880"/>
<keyword evidence="9" id="KW-0411">Iron-sulfur</keyword>
<feature type="compositionally biased region" description="Polar residues" evidence="13">
    <location>
        <begin position="497"/>
        <end position="509"/>
    </location>
</feature>
<evidence type="ECO:0000256" key="3">
    <source>
        <dbReference type="ARBA" id="ARBA00022741"/>
    </source>
</evidence>
<feature type="compositionally biased region" description="Basic residues" evidence="13">
    <location>
        <begin position="411"/>
        <end position="422"/>
    </location>
</feature>
<feature type="region of interest" description="Disordered" evidence="13">
    <location>
        <begin position="210"/>
        <end position="233"/>
    </location>
</feature>
<dbReference type="Pfam" id="PF00270">
    <property type="entry name" value="DEAD"/>
    <property type="match status" value="1"/>
</dbReference>
<feature type="compositionally biased region" description="Basic residues" evidence="13">
    <location>
        <begin position="282"/>
        <end position="295"/>
    </location>
</feature>
<feature type="region of interest" description="Disordered" evidence="13">
    <location>
        <begin position="341"/>
        <end position="379"/>
    </location>
</feature>
<keyword evidence="12" id="KW-0413">Isomerase</keyword>
<dbReference type="SUPFAM" id="SSF52540">
    <property type="entry name" value="P-loop containing nucleoside triphosphate hydrolases"/>
    <property type="match status" value="2"/>
</dbReference>
<protein>
    <submittedName>
        <fullName evidence="15">Helicase carboxy-terminal domain protein</fullName>
    </submittedName>
</protein>
<keyword evidence="7" id="KW-0067">ATP-binding</keyword>
<dbReference type="Gene3D" id="3.40.50.300">
    <property type="entry name" value="P-loop containing nucleotide triphosphate hydrolases"/>
    <property type="match status" value="3"/>
</dbReference>
<dbReference type="RefSeq" id="XP_001019895.2">
    <property type="nucleotide sequence ID" value="XM_001019895.2"/>
</dbReference>
<feature type="region of interest" description="Disordered" evidence="13">
    <location>
        <begin position="266"/>
        <end position="302"/>
    </location>
</feature>
<keyword evidence="8" id="KW-0408">Iron</keyword>
<evidence type="ECO:0000256" key="9">
    <source>
        <dbReference type="ARBA" id="ARBA00023014"/>
    </source>
</evidence>
<accession>I7MKP0</accession>
<feature type="region of interest" description="Disordered" evidence="13">
    <location>
        <begin position="1"/>
        <end position="40"/>
    </location>
</feature>
<evidence type="ECO:0000256" key="2">
    <source>
        <dbReference type="ARBA" id="ARBA00022723"/>
    </source>
</evidence>
<keyword evidence="2" id="KW-0479">Metal-binding</keyword>
<feature type="region of interest" description="Disordered" evidence="13">
    <location>
        <begin position="467"/>
        <end position="509"/>
    </location>
</feature>
<dbReference type="InterPro" id="IPR027417">
    <property type="entry name" value="P-loop_NTPase"/>
</dbReference>
<dbReference type="GO" id="GO:0003677">
    <property type="term" value="F:DNA binding"/>
    <property type="evidence" value="ECO:0007669"/>
    <property type="project" value="UniProtKB-KW"/>
</dbReference>
<feature type="region of interest" description="Disordered" evidence="13">
    <location>
        <begin position="404"/>
        <end position="431"/>
    </location>
</feature>
<evidence type="ECO:0000256" key="4">
    <source>
        <dbReference type="ARBA" id="ARBA00022763"/>
    </source>
</evidence>
<dbReference type="SMART" id="SM00491">
    <property type="entry name" value="HELICc2"/>
    <property type="match status" value="1"/>
</dbReference>
<dbReference type="InterPro" id="IPR014013">
    <property type="entry name" value="Helic_SF1/SF2_ATP-bd_DinG/Rad3"/>
</dbReference>
<dbReference type="GO" id="GO:0005524">
    <property type="term" value="F:ATP binding"/>
    <property type="evidence" value="ECO:0007669"/>
    <property type="project" value="UniProtKB-KW"/>
</dbReference>
<dbReference type="PANTHER" id="PTHR11472">
    <property type="entry name" value="DNA REPAIR DEAD HELICASE RAD3/XP-D SUBFAMILY MEMBER"/>
    <property type="match status" value="1"/>
</dbReference>
<dbReference type="GO" id="GO:0051539">
    <property type="term" value="F:4 iron, 4 sulfur cluster binding"/>
    <property type="evidence" value="ECO:0007669"/>
    <property type="project" value="UniProtKB-KW"/>
</dbReference>
<gene>
    <name evidence="15" type="ORF">TTHERM_00588880</name>
</gene>
<dbReference type="GO" id="GO:0016818">
    <property type="term" value="F:hydrolase activity, acting on acid anhydrides, in phosphorus-containing anhydrides"/>
    <property type="evidence" value="ECO:0007669"/>
    <property type="project" value="InterPro"/>
</dbReference>
<dbReference type="PROSITE" id="PS51193">
    <property type="entry name" value="HELICASE_ATP_BIND_2"/>
    <property type="match status" value="1"/>
</dbReference>
<dbReference type="EMBL" id="GG662637">
    <property type="protein sequence ID" value="EAR99650.2"/>
    <property type="molecule type" value="Genomic_DNA"/>
</dbReference>
<proteinExistence type="predicted"/>